<dbReference type="EMBL" id="JABFOF010000006">
    <property type="protein sequence ID" value="KAG2394679.1"/>
    <property type="molecule type" value="Genomic_DNA"/>
</dbReference>
<gene>
    <name evidence="4" type="ORF">HKW66_Vig0079460</name>
    <name evidence="5" type="ORF">LR48_Vigan583s003000</name>
</gene>
<feature type="repeat" description="PPR" evidence="3">
    <location>
        <begin position="384"/>
        <end position="418"/>
    </location>
</feature>
<organism evidence="5 6">
    <name type="scientific">Phaseolus angularis</name>
    <name type="common">Azuki bean</name>
    <name type="synonym">Vigna angularis</name>
    <dbReference type="NCBI Taxonomy" id="3914"/>
    <lineage>
        <taxon>Eukaryota</taxon>
        <taxon>Viridiplantae</taxon>
        <taxon>Streptophyta</taxon>
        <taxon>Embryophyta</taxon>
        <taxon>Tracheophyta</taxon>
        <taxon>Spermatophyta</taxon>
        <taxon>Magnoliopsida</taxon>
        <taxon>eudicotyledons</taxon>
        <taxon>Gunneridae</taxon>
        <taxon>Pentapetalae</taxon>
        <taxon>rosids</taxon>
        <taxon>fabids</taxon>
        <taxon>Fabales</taxon>
        <taxon>Fabaceae</taxon>
        <taxon>Papilionoideae</taxon>
        <taxon>50 kb inversion clade</taxon>
        <taxon>NPAAA clade</taxon>
        <taxon>indigoferoid/millettioid clade</taxon>
        <taxon>Phaseoleae</taxon>
        <taxon>Vigna</taxon>
    </lineage>
</organism>
<dbReference type="Gene3D" id="1.25.40.10">
    <property type="entry name" value="Tetratricopeptide repeat domain"/>
    <property type="match status" value="7"/>
</dbReference>
<feature type="repeat" description="PPR" evidence="3">
    <location>
        <begin position="1114"/>
        <end position="1148"/>
    </location>
</feature>
<dbReference type="InterPro" id="IPR050667">
    <property type="entry name" value="PPR-containing_protein"/>
</dbReference>
<dbReference type="InterPro" id="IPR002885">
    <property type="entry name" value="PPR_rpt"/>
</dbReference>
<dbReference type="PANTHER" id="PTHR47939:SF6">
    <property type="entry name" value="OS03G0168400 PROTEIN"/>
    <property type="match status" value="1"/>
</dbReference>
<protein>
    <submittedName>
        <fullName evidence="4">Pentatricopeptide repeat-containing protein</fullName>
    </submittedName>
</protein>
<proteinExistence type="inferred from homology"/>
<dbReference type="AlphaFoldDB" id="A0A0L9TF24"/>
<dbReference type="KEGG" id="var:108321940"/>
<feature type="repeat" description="PPR" evidence="3">
    <location>
        <begin position="139"/>
        <end position="173"/>
    </location>
</feature>
<dbReference type="Proteomes" id="UP000743370">
    <property type="component" value="Unassembled WGS sequence"/>
</dbReference>
<comment type="similarity">
    <text evidence="1">Belongs to the PPR family. P subfamily.</text>
</comment>
<evidence type="ECO:0000313" key="5">
    <source>
        <dbReference type="EMBL" id="KOM28779.1"/>
    </source>
</evidence>
<feature type="repeat" description="PPR" evidence="3">
    <location>
        <begin position="694"/>
        <end position="728"/>
    </location>
</feature>
<dbReference type="OMA" id="QWGHDIS"/>
<dbReference type="Proteomes" id="UP000053144">
    <property type="component" value="Unassembled WGS sequence"/>
</dbReference>
<dbReference type="OrthoDB" id="773543at2759"/>
<evidence type="ECO:0000256" key="3">
    <source>
        <dbReference type="PROSITE-ProRule" id="PRU00708"/>
    </source>
</evidence>
<feature type="repeat" description="PPR" evidence="3">
    <location>
        <begin position="349"/>
        <end position="383"/>
    </location>
</feature>
<dbReference type="Pfam" id="PF01535">
    <property type="entry name" value="PPR"/>
    <property type="match status" value="7"/>
</dbReference>
<feature type="repeat" description="PPR" evidence="3">
    <location>
        <begin position="764"/>
        <end position="798"/>
    </location>
</feature>
<dbReference type="NCBIfam" id="TIGR00756">
    <property type="entry name" value="PPR"/>
    <property type="match status" value="8"/>
</dbReference>
<evidence type="ECO:0000313" key="7">
    <source>
        <dbReference type="Proteomes" id="UP000743370"/>
    </source>
</evidence>
<evidence type="ECO:0000313" key="4">
    <source>
        <dbReference type="EMBL" id="KAG2394679.1"/>
    </source>
</evidence>
<evidence type="ECO:0000256" key="1">
    <source>
        <dbReference type="ARBA" id="ARBA00007626"/>
    </source>
</evidence>
<feature type="repeat" description="PPR" evidence="3">
    <location>
        <begin position="314"/>
        <end position="348"/>
    </location>
</feature>
<evidence type="ECO:0000256" key="2">
    <source>
        <dbReference type="ARBA" id="ARBA00022737"/>
    </source>
</evidence>
<dbReference type="STRING" id="3914.A0A0L9TF24"/>
<feature type="repeat" description="PPR" evidence="3">
    <location>
        <begin position="555"/>
        <end position="589"/>
    </location>
</feature>
<dbReference type="InterPro" id="IPR011990">
    <property type="entry name" value="TPR-like_helical_dom_sf"/>
</dbReference>
<dbReference type="PANTHER" id="PTHR47939">
    <property type="entry name" value="MEMBRANE-ASSOCIATED SALT-INDUCIBLE PROTEIN-LIKE"/>
    <property type="match status" value="1"/>
</dbReference>
<feature type="repeat" description="PPR" evidence="3">
    <location>
        <begin position="1009"/>
        <end position="1043"/>
    </location>
</feature>
<dbReference type="PROSITE" id="PS51375">
    <property type="entry name" value="PPR"/>
    <property type="match status" value="10"/>
</dbReference>
<reference evidence="6" key="1">
    <citation type="journal article" date="2015" name="Proc. Natl. Acad. Sci. U.S.A.">
        <title>Genome sequencing of adzuki bean (Vigna angularis) provides insight into high starch and low fat accumulation and domestication.</title>
        <authorList>
            <person name="Yang K."/>
            <person name="Tian Z."/>
            <person name="Chen C."/>
            <person name="Luo L."/>
            <person name="Zhao B."/>
            <person name="Wang Z."/>
            <person name="Yu L."/>
            <person name="Li Y."/>
            <person name="Sun Y."/>
            <person name="Li W."/>
            <person name="Chen Y."/>
            <person name="Li Y."/>
            <person name="Zhang Y."/>
            <person name="Ai D."/>
            <person name="Zhao J."/>
            <person name="Shang C."/>
            <person name="Ma Y."/>
            <person name="Wu B."/>
            <person name="Wang M."/>
            <person name="Gao L."/>
            <person name="Sun D."/>
            <person name="Zhang P."/>
            <person name="Guo F."/>
            <person name="Wang W."/>
            <person name="Li Y."/>
            <person name="Wang J."/>
            <person name="Varshney R.K."/>
            <person name="Wang J."/>
            <person name="Ling H.Q."/>
            <person name="Wan P."/>
        </authorList>
    </citation>
    <scope>NUCLEOTIDE SEQUENCE</scope>
    <source>
        <strain evidence="6">cv. Jingnong 6</strain>
    </source>
</reference>
<dbReference type="EMBL" id="KQ258449">
    <property type="protein sequence ID" value="KOM28779.1"/>
    <property type="molecule type" value="Genomic_DNA"/>
</dbReference>
<reference evidence="5" key="2">
    <citation type="submission" date="2015-02" db="EMBL/GenBank/DDBJ databases">
        <authorList>
            <person name="Chooi Y.-H."/>
        </authorList>
    </citation>
    <scope>NUCLEOTIDE SEQUENCE</scope>
    <source>
        <tissue evidence="5">Seedling</tissue>
    </source>
</reference>
<dbReference type="Gramene" id="KOM28779">
    <property type="protein sequence ID" value="KOM28779"/>
    <property type="gene ID" value="LR48_Vigan583s003000"/>
</dbReference>
<name>A0A0L9TF24_PHAAN</name>
<reference evidence="4 7" key="3">
    <citation type="submission" date="2020-05" db="EMBL/GenBank/DDBJ databases">
        <title>Vigna angularis (adzuki bean) Var. LongXiaoDou No. 4 denovo assembly.</title>
        <authorList>
            <person name="Xiang H."/>
        </authorList>
    </citation>
    <scope>NUCLEOTIDE SEQUENCE [LARGE SCALE GENOMIC DNA]</scope>
    <source>
        <tissue evidence="4">Leaf</tissue>
    </source>
</reference>
<accession>A0A0L9TF24</accession>
<evidence type="ECO:0000313" key="6">
    <source>
        <dbReference type="Proteomes" id="UP000053144"/>
    </source>
</evidence>
<keyword evidence="2" id="KW-0677">Repeat</keyword>
<dbReference type="Pfam" id="PF13041">
    <property type="entry name" value="PPR_2"/>
    <property type="match status" value="2"/>
</dbReference>
<sequence>MLLSCSTLRRRRHFFSSLSRAPTTLLSVQSPNLYFLGSNTFLKPHLLELSLAIPEVTRTCWRLPALGPSHVLHLLQGLQSHRVTLEKVRSLWEIFKWGAHTNAGFDLKHHSQSHEIMASLLVQVGLFKEAEELLFALENNEIFDDLIKGYAGAREWEKGVFVYDFMKGRGKVPSRDCYGVLVDLLVKVKRMSLAYRVAFDLVDLGVPLSGDELRALEMVMVQLCVGGRIQEARNLVKKVVVLNCEVSSLVFDEIAFGYCERRDLKDLVSFFVEIKRVPSVKAANRVMNSLCKSYGVERAGLFLQELESLGFSLDEVTYGILIGWSCREGKMGNALSCLSAMLSKGFVPHMYSYNALISGLFKVGMEDLARDIVDEMIERGTLPDVSTFRVLMAGYCKCRQFDKVKSLVHEMEIRGLIKLSLMENPISKAFLILGFDPLSVKLKRDNDGGLSKTEFFDDVGNGLYLDADVDEYEKHLTLDLEESMVPNFNSFVGKECSNGNLKKALILVEEMLCWGQELLLPEFSKLVRQLCSSRSQTTSMTHLLEKMPRYAHKLDPETLNLVVQAYNKKGLLSKAKTTLDEMLQNKFQVTNETYTAILMTLCKKGNMKDFNFYWDVACRNKWSPGLEDFKSLLVLMCHQKMLKEASRFLEIMLLSHPYLKSDICHVFVEVLSGKGLTDIVLVALKQLQPRFILDDAGYNNLIRGLCNEGNFSLAFTVLDDMLDRCLAPCLDISILLIPQLCKAQRFDKAIALKDILLKEHHSFSHAIDCALMRGFCNMGSIGKAEAMFRDMLSKGFSPDEELCNMLIQGHCQANDLRKVGELLAVAIRKSWVLPLTSYRNMVRSVCRKGRVWFALSLKNLMLAQCALDGHIIYNILIFYLLSAGNSLAVNKILAEMEEKKVVLDEVGLNFLVYGFLQCKDLSHSLSYLAIMISKGFKPSNHNLRKVISSLCDAGDLQKALKLSQEMRLRGWIHDSAIQTSIVESLLLSGKIQNAETFLDRMGEESLTPDNINYDYLIKCFCQHGRLNKAVHLMNTMLRKNDIPTSTSYDFLIIGYCAQNKLDIAMDFYSEMLNWNLKPRIETVEMFVQRSCQDGNTELAEQFLVDMSHGGETPTRKMYCTVIKSYHMEKNLRKASELMQAMQENGYQPDFETHWSLISNLNSTKAKDTDNGGKGFLSRLLSKSGFLQKK</sequence>
<feature type="repeat" description="PPR" evidence="3">
    <location>
        <begin position="1044"/>
        <end position="1078"/>
    </location>
</feature>